<feature type="domain" description="Methyltransferase type 11" evidence="4">
    <location>
        <begin position="56"/>
        <end position="139"/>
    </location>
</feature>
<dbReference type="AlphaFoldDB" id="A0A1G5NWV6"/>
<dbReference type="SUPFAM" id="SSF53335">
    <property type="entry name" value="S-adenosyl-L-methionine-dependent methyltransferases"/>
    <property type="match status" value="1"/>
</dbReference>
<accession>A0A1G5NWV6</accession>
<keyword evidence="1 5" id="KW-0489">Methyltransferase</keyword>
<evidence type="ECO:0000313" key="5">
    <source>
        <dbReference type="EMBL" id="SCZ41832.1"/>
    </source>
</evidence>
<evidence type="ECO:0000313" key="6">
    <source>
        <dbReference type="Proteomes" id="UP000199347"/>
    </source>
</evidence>
<keyword evidence="2 5" id="KW-0808">Transferase</keyword>
<dbReference type="Gene3D" id="3.40.50.150">
    <property type="entry name" value="Vaccinia Virus protein VP39"/>
    <property type="match status" value="1"/>
</dbReference>
<dbReference type="InterPro" id="IPR013216">
    <property type="entry name" value="Methyltransf_11"/>
</dbReference>
<dbReference type="PANTHER" id="PTHR13090:SF1">
    <property type="entry name" value="ARGININE-HYDROXYLASE NDUFAF5, MITOCHONDRIAL"/>
    <property type="match status" value="1"/>
</dbReference>
<evidence type="ECO:0000256" key="3">
    <source>
        <dbReference type="SAM" id="MobiDB-lite"/>
    </source>
</evidence>
<protein>
    <submittedName>
        <fullName evidence="5">Methyltransferase domain-containing protein</fullName>
    </submittedName>
</protein>
<dbReference type="EMBL" id="FMVW01000007">
    <property type="protein sequence ID" value="SCZ41832.1"/>
    <property type="molecule type" value="Genomic_DNA"/>
</dbReference>
<proteinExistence type="predicted"/>
<dbReference type="OrthoDB" id="9793723at2"/>
<dbReference type="STRING" id="1120955.SAMN03080610_02814"/>
<dbReference type="Proteomes" id="UP000199347">
    <property type="component" value="Unassembled WGS sequence"/>
</dbReference>
<dbReference type="InterPro" id="IPR050602">
    <property type="entry name" value="Malonyl-ACP_OMT"/>
</dbReference>
<evidence type="ECO:0000256" key="2">
    <source>
        <dbReference type="ARBA" id="ARBA00022679"/>
    </source>
</evidence>
<dbReference type="RefSeq" id="WP_092814476.1">
    <property type="nucleotide sequence ID" value="NZ_FMVW01000007.1"/>
</dbReference>
<feature type="region of interest" description="Disordered" evidence="3">
    <location>
        <begin position="267"/>
        <end position="293"/>
    </location>
</feature>
<evidence type="ECO:0000259" key="4">
    <source>
        <dbReference type="Pfam" id="PF08241"/>
    </source>
</evidence>
<dbReference type="GO" id="GO:0008757">
    <property type="term" value="F:S-adenosylmethionine-dependent methyltransferase activity"/>
    <property type="evidence" value="ECO:0007669"/>
    <property type="project" value="InterPro"/>
</dbReference>
<gene>
    <name evidence="5" type="ORF">SAMN03080610_02814</name>
</gene>
<organism evidence="5 6">
    <name type="scientific">Afifella marina DSM 2698</name>
    <dbReference type="NCBI Taxonomy" id="1120955"/>
    <lineage>
        <taxon>Bacteria</taxon>
        <taxon>Pseudomonadati</taxon>
        <taxon>Pseudomonadota</taxon>
        <taxon>Alphaproteobacteria</taxon>
        <taxon>Hyphomicrobiales</taxon>
        <taxon>Afifellaceae</taxon>
        <taxon>Afifella</taxon>
    </lineage>
</organism>
<sequence length="293" mass="31920">MTAPPILDKHLLRRREARAAPAPEGIDFLMQRAIDEVAMRLAMVERRFERAIAGFGRGPALAEALLASGKVDEVLPLEQSLAAARLHRVRAAVADDEALPLAPETINLFASVLSLQNANDLPGAFIQIRRSLKPDGLCLAVFPGGGTLAELRHAFMHAEAEMMGGVSPRVMPFADIRDVGALLQRAGFALPVVDREVVTVRYREPLKLMAELKAMGASNALSERARKPATRALIARAAEAYRELYGDKEGRVPATFELYAVSGWAPHESQQKPARRGSGQVSLAHLLEEKNRD</sequence>
<dbReference type="InterPro" id="IPR029063">
    <property type="entry name" value="SAM-dependent_MTases_sf"/>
</dbReference>
<dbReference type="PANTHER" id="PTHR13090">
    <property type="entry name" value="ARGININE-HYDROXYLASE NDUFAF5, MITOCHONDRIAL"/>
    <property type="match status" value="1"/>
</dbReference>
<name>A0A1G5NWV6_AFIMA</name>
<dbReference type="GO" id="GO:0032259">
    <property type="term" value="P:methylation"/>
    <property type="evidence" value="ECO:0007669"/>
    <property type="project" value="UniProtKB-KW"/>
</dbReference>
<reference evidence="5 6" key="1">
    <citation type="submission" date="2016-10" db="EMBL/GenBank/DDBJ databases">
        <authorList>
            <person name="de Groot N.N."/>
        </authorList>
    </citation>
    <scope>NUCLEOTIDE SEQUENCE [LARGE SCALE GENOMIC DNA]</scope>
    <source>
        <strain evidence="5 6">DSM 2698</strain>
    </source>
</reference>
<dbReference type="Pfam" id="PF08241">
    <property type="entry name" value="Methyltransf_11"/>
    <property type="match status" value="1"/>
</dbReference>
<evidence type="ECO:0000256" key="1">
    <source>
        <dbReference type="ARBA" id="ARBA00022603"/>
    </source>
</evidence>
<keyword evidence="6" id="KW-1185">Reference proteome</keyword>